<keyword evidence="6" id="KW-1185">Reference proteome</keyword>
<keyword evidence="1" id="KW-0645">Protease</keyword>
<dbReference type="RefSeq" id="WP_380063055.1">
    <property type="nucleotide sequence ID" value="NZ_JBHSEI010000013.1"/>
</dbReference>
<dbReference type="PANTHER" id="PTHR43270">
    <property type="entry name" value="BETA-ALA-HIS DIPEPTIDASE"/>
    <property type="match status" value="1"/>
</dbReference>
<proteinExistence type="predicted"/>
<dbReference type="EMBL" id="JBHSEI010000013">
    <property type="protein sequence ID" value="MFC4640065.1"/>
    <property type="molecule type" value="Genomic_DNA"/>
</dbReference>
<evidence type="ECO:0000313" key="6">
    <source>
        <dbReference type="Proteomes" id="UP001595952"/>
    </source>
</evidence>
<dbReference type="SUPFAM" id="SSF53187">
    <property type="entry name" value="Zn-dependent exopeptidases"/>
    <property type="match status" value="1"/>
</dbReference>
<dbReference type="PANTHER" id="PTHR43270:SF8">
    <property type="entry name" value="DI- AND TRIPEPTIDASE DUG2-RELATED"/>
    <property type="match status" value="1"/>
</dbReference>
<dbReference type="Pfam" id="PF07687">
    <property type="entry name" value="M20_dimer"/>
    <property type="match status" value="1"/>
</dbReference>
<evidence type="ECO:0000256" key="3">
    <source>
        <dbReference type="ARBA" id="ARBA00022801"/>
    </source>
</evidence>
<keyword evidence="2" id="KW-0479">Metal-binding</keyword>
<gene>
    <name evidence="5" type="ORF">ACFO0D_17185</name>
</gene>
<evidence type="ECO:0000256" key="2">
    <source>
        <dbReference type="ARBA" id="ARBA00022723"/>
    </source>
</evidence>
<reference evidence="6" key="1">
    <citation type="journal article" date="2019" name="Int. J. Syst. Evol. Microbiol.">
        <title>The Global Catalogue of Microorganisms (GCM) 10K type strain sequencing project: providing services to taxonomists for standard genome sequencing and annotation.</title>
        <authorList>
            <consortium name="The Broad Institute Genomics Platform"/>
            <consortium name="The Broad Institute Genome Sequencing Center for Infectious Disease"/>
            <person name="Wu L."/>
            <person name="Ma J."/>
        </authorList>
    </citation>
    <scope>NUCLEOTIDE SEQUENCE [LARGE SCALE GENOMIC DNA]</scope>
    <source>
        <strain evidence="6">CCUG 55995</strain>
    </source>
</reference>
<dbReference type="InterPro" id="IPR051458">
    <property type="entry name" value="Cyt/Met_Dipeptidase"/>
</dbReference>
<feature type="domain" description="Peptidase M20 dimerisation" evidence="4">
    <location>
        <begin position="189"/>
        <end position="343"/>
    </location>
</feature>
<organism evidence="5 6">
    <name type="scientific">Deinococcus hohokamensis</name>
    <dbReference type="NCBI Taxonomy" id="309883"/>
    <lineage>
        <taxon>Bacteria</taxon>
        <taxon>Thermotogati</taxon>
        <taxon>Deinococcota</taxon>
        <taxon>Deinococci</taxon>
        <taxon>Deinococcales</taxon>
        <taxon>Deinococcaceae</taxon>
        <taxon>Deinococcus</taxon>
    </lineage>
</organism>
<comment type="caution">
    <text evidence="5">The sequence shown here is derived from an EMBL/GenBank/DDBJ whole genome shotgun (WGS) entry which is preliminary data.</text>
</comment>
<evidence type="ECO:0000259" key="4">
    <source>
        <dbReference type="Pfam" id="PF07687"/>
    </source>
</evidence>
<protein>
    <submittedName>
        <fullName evidence="5">M20/M25/M40 family metallo-hydrolase</fullName>
    </submittedName>
</protein>
<dbReference type="Gene3D" id="3.30.70.360">
    <property type="match status" value="1"/>
</dbReference>
<name>A0ABV9ICJ2_9DEIO</name>
<dbReference type="Pfam" id="PF01546">
    <property type="entry name" value="Peptidase_M20"/>
    <property type="match status" value="1"/>
</dbReference>
<dbReference type="Gene3D" id="3.40.630.10">
    <property type="entry name" value="Zn peptidases"/>
    <property type="match status" value="1"/>
</dbReference>
<sequence>MTQADLSAHIERGLSDLRALVALPSVSAQGRCLPETAAFVRDLLEAEGFTVRTVPGDVAPVLIAEAGPEDAPATLLIYNHYDVQPEDPLALWHTPPFELTERDGRLYGRGASDDKGEFASRLAAVRAVRERAGGQLPVRVRWLIEGEEEVGSPSLERVVREQAEHLTADGCWWEFGSVSEDGRPVAFLGLKGVMCLELRAKVAQSDLHSSLGAVVDNPLYRLARAVASLRDEDGRLTIAGSLDHLSPASAADEAAIAALPGQGESTYETYGVTRPLGEGRDYHRRLNLMPVVNINGWGGGYQGEGSKTVLPAEGFVKLDFRLVPGQSPEQILALLRAHLDAQGLTDVEIVELEAHQHPARADAGHPFVRACLESAEAAYGRAPIVNPSSGGSGPMHPFMDALGGLPCVALGIGNVGGRVHAPNENIRRADFERGVAFGVTLLERLARGL</sequence>
<evidence type="ECO:0000256" key="1">
    <source>
        <dbReference type="ARBA" id="ARBA00022670"/>
    </source>
</evidence>
<keyword evidence="3" id="KW-0378">Hydrolase</keyword>
<accession>A0ABV9ICJ2</accession>
<evidence type="ECO:0000313" key="5">
    <source>
        <dbReference type="EMBL" id="MFC4640065.1"/>
    </source>
</evidence>
<dbReference type="Proteomes" id="UP001595952">
    <property type="component" value="Unassembled WGS sequence"/>
</dbReference>
<dbReference type="InterPro" id="IPR011650">
    <property type="entry name" value="Peptidase_M20_dimer"/>
</dbReference>
<dbReference type="InterPro" id="IPR002933">
    <property type="entry name" value="Peptidase_M20"/>
</dbReference>